<dbReference type="InterPro" id="IPR042115">
    <property type="entry name" value="PriA_3primeBD_sf"/>
</dbReference>
<accession>A0ABS9MPB0</accession>
<dbReference type="InterPro" id="IPR041236">
    <property type="entry name" value="PriA_C"/>
</dbReference>
<dbReference type="InterPro" id="IPR005259">
    <property type="entry name" value="PriA"/>
</dbReference>
<dbReference type="HAMAP" id="MF_00983">
    <property type="entry name" value="PriA"/>
    <property type="match status" value="1"/>
</dbReference>
<gene>
    <name evidence="11 14" type="primary">priA</name>
    <name evidence="14" type="ORF">MAF45_01690</name>
</gene>
<dbReference type="Pfam" id="PF18319">
    <property type="entry name" value="Zn_ribbon_PriA"/>
    <property type="match status" value="1"/>
</dbReference>
<dbReference type="Pfam" id="PF17764">
    <property type="entry name" value="PriA_3primeBD"/>
    <property type="match status" value="1"/>
</dbReference>
<evidence type="ECO:0000256" key="1">
    <source>
        <dbReference type="ARBA" id="ARBA00022515"/>
    </source>
</evidence>
<feature type="binding site" evidence="11">
    <location>
        <position position="377"/>
    </location>
    <ligand>
        <name>Zn(2+)</name>
        <dbReference type="ChEBI" id="CHEBI:29105"/>
        <label>1</label>
    </ligand>
</feature>
<dbReference type="InterPro" id="IPR041222">
    <property type="entry name" value="PriA_3primeBD"/>
</dbReference>
<name>A0ABS9MPB0_9BURK</name>
<keyword evidence="4 11" id="KW-0547">Nucleotide-binding</keyword>
<dbReference type="Pfam" id="PF00271">
    <property type="entry name" value="Helicase_C"/>
    <property type="match status" value="1"/>
</dbReference>
<evidence type="ECO:0000256" key="3">
    <source>
        <dbReference type="ARBA" id="ARBA00022723"/>
    </source>
</evidence>
<evidence type="ECO:0000256" key="7">
    <source>
        <dbReference type="ARBA" id="ARBA00022833"/>
    </source>
</evidence>
<evidence type="ECO:0000256" key="10">
    <source>
        <dbReference type="ARBA" id="ARBA00023235"/>
    </source>
</evidence>
<dbReference type="SMART" id="SM00490">
    <property type="entry name" value="HELICc"/>
    <property type="match status" value="1"/>
</dbReference>
<evidence type="ECO:0000256" key="4">
    <source>
        <dbReference type="ARBA" id="ARBA00022741"/>
    </source>
</evidence>
<evidence type="ECO:0000256" key="2">
    <source>
        <dbReference type="ARBA" id="ARBA00022705"/>
    </source>
</evidence>
<keyword evidence="2 11" id="KW-0235">DNA replication</keyword>
<evidence type="ECO:0000259" key="13">
    <source>
        <dbReference type="PROSITE" id="PS51194"/>
    </source>
</evidence>
<evidence type="ECO:0000259" key="12">
    <source>
        <dbReference type="PROSITE" id="PS51192"/>
    </source>
</evidence>
<organism evidence="14 15">
    <name type="scientific">Mesosutterella porci</name>
    <dbReference type="NCBI Taxonomy" id="2915351"/>
    <lineage>
        <taxon>Bacteria</taxon>
        <taxon>Pseudomonadati</taxon>
        <taxon>Pseudomonadota</taxon>
        <taxon>Betaproteobacteria</taxon>
        <taxon>Burkholderiales</taxon>
        <taxon>Sutterellaceae</taxon>
        <taxon>Mesosutterella</taxon>
    </lineage>
</organism>
<evidence type="ECO:0000313" key="15">
    <source>
        <dbReference type="Proteomes" id="UP001297600"/>
    </source>
</evidence>
<comment type="cofactor">
    <cofactor evidence="11">
        <name>Zn(2+)</name>
        <dbReference type="ChEBI" id="CHEBI:29105"/>
    </cofactor>
    <text evidence="11">Binds 2 zinc ions per subunit.</text>
</comment>
<evidence type="ECO:0000256" key="11">
    <source>
        <dbReference type="HAMAP-Rule" id="MF_00983"/>
    </source>
</evidence>
<comment type="catalytic activity">
    <reaction evidence="11">
        <text>Couples ATP hydrolysis with the unwinding of duplex DNA by translocating in the 3'-5' direction.</text>
        <dbReference type="EC" id="5.6.2.4"/>
    </reaction>
</comment>
<comment type="catalytic activity">
    <reaction evidence="11">
        <text>ATP + H2O = ADP + phosphate + H(+)</text>
        <dbReference type="Rhea" id="RHEA:13065"/>
        <dbReference type="ChEBI" id="CHEBI:15377"/>
        <dbReference type="ChEBI" id="CHEBI:15378"/>
        <dbReference type="ChEBI" id="CHEBI:30616"/>
        <dbReference type="ChEBI" id="CHEBI:43474"/>
        <dbReference type="ChEBI" id="CHEBI:456216"/>
        <dbReference type="EC" id="5.6.2.4"/>
    </reaction>
</comment>
<keyword evidence="6 11" id="KW-0347">Helicase</keyword>
<dbReference type="RefSeq" id="WP_237977826.1">
    <property type="nucleotide sequence ID" value="NZ_JAKNCT010000002.1"/>
</dbReference>
<dbReference type="Gene3D" id="3.40.1440.60">
    <property type="entry name" value="PriA, 3(prime) DNA-binding domain"/>
    <property type="match status" value="1"/>
</dbReference>
<comment type="similarity">
    <text evidence="11">Belongs to the helicase family. PriA subfamily.</text>
</comment>
<dbReference type="SMART" id="SM00487">
    <property type="entry name" value="DEXDc"/>
    <property type="match status" value="1"/>
</dbReference>
<sequence length="671" mass="75067">MAADQYAQVIVDVAGLPPLDYLVPQEMLVAVGDLVLVPVGRRKTAGLVVGLKPWTDIERRKLRAVSCVLNDFSPLPAEWLSWTHFAAEYYCRTWGEVALPGIPAFFRKKGGGRHELSMQRLRSLPALPEKECPPEPSLNAEQLRAVQSVTGSKGFVPWLLYGVTGSGKTEVYLQIMKRILSQTGGAQALLLVPEINLTPQLFSRVRSHFPHDQIVTLNSELAPGERARSWLAIHEGRARILVGTRLAVFASFHDLRLIVVDEEHDLSYKASDGARFSARDLAVKRAQDLQIPIVLGSATPSLESWELAKKGKYKLLELKQRAVPKASFPDLRLIELNKKTSEGLTEEVQREISQALLRKEQVLVFLNRRGYSPSLCCPSCGWISACPHCSAYMVFHKDIRRLVCHHCGYSRPVPERCPSCGAADIIPVGSGTQRIEEVLSKLWPQARVLRIDRDSLKTKRETDKAFHEVHAGRVDILVGTQMISKGHDFKNVSLVVVLNSDAQLVSTDIRAKERLFSTLMQVSGRAGRAGGRSLVLVETRFPKDIVFSFLKKYDYPGFADALLKERREAGGPPFTYQAMFTADHEDLDQAMACLQKITEEGLQILKRDFQDSDIVLYDPVPMPLVKVANRNRAQLLVESSSRRRLHAFLKALPVPDFHNGNIVLEIDPVRF</sequence>
<evidence type="ECO:0000256" key="5">
    <source>
        <dbReference type="ARBA" id="ARBA00022801"/>
    </source>
</evidence>
<feature type="binding site" evidence="11">
    <location>
        <position position="389"/>
    </location>
    <ligand>
        <name>Zn(2+)</name>
        <dbReference type="ChEBI" id="CHEBI:29105"/>
        <label>2</label>
    </ligand>
</feature>
<dbReference type="InterPro" id="IPR027417">
    <property type="entry name" value="P-loop_NTPase"/>
</dbReference>
<comment type="function">
    <text evidence="11">Initiates the restart of stalled replication forks, which reloads the replicative helicase on sites other than the origin of replication. Recognizes and binds to abandoned replication forks and remodels them to uncover a helicase loading site. Promotes assembly of the primosome at these replication forks.</text>
</comment>
<dbReference type="NCBIfam" id="TIGR00595">
    <property type="entry name" value="priA"/>
    <property type="match status" value="1"/>
</dbReference>
<keyword evidence="7 11" id="KW-0862">Zinc</keyword>
<keyword evidence="10 11" id="KW-0413">Isomerase</keyword>
<dbReference type="EC" id="5.6.2.4" evidence="11"/>
<keyword evidence="15" id="KW-1185">Reference proteome</keyword>
<evidence type="ECO:0000256" key="8">
    <source>
        <dbReference type="ARBA" id="ARBA00022840"/>
    </source>
</evidence>
<dbReference type="PROSITE" id="PS51192">
    <property type="entry name" value="HELICASE_ATP_BIND_1"/>
    <property type="match status" value="1"/>
</dbReference>
<evidence type="ECO:0000313" key="14">
    <source>
        <dbReference type="EMBL" id="MCG5030169.1"/>
    </source>
</evidence>
<dbReference type="PANTHER" id="PTHR30580">
    <property type="entry name" value="PRIMOSOMAL PROTEIN N"/>
    <property type="match status" value="1"/>
</dbReference>
<dbReference type="SUPFAM" id="SSF52540">
    <property type="entry name" value="P-loop containing nucleoside triphosphate hydrolases"/>
    <property type="match status" value="1"/>
</dbReference>
<keyword evidence="5 11" id="KW-0378">Hydrolase</keyword>
<feature type="domain" description="Helicase C-terminal" evidence="13">
    <location>
        <begin position="412"/>
        <end position="566"/>
    </location>
</feature>
<dbReference type="CDD" id="cd17929">
    <property type="entry name" value="DEXHc_priA"/>
    <property type="match status" value="1"/>
</dbReference>
<protein>
    <recommendedName>
        <fullName evidence="11">Replication restart protein PriA</fullName>
    </recommendedName>
    <alternativeName>
        <fullName evidence="11">ATP-dependent DNA helicase PriA</fullName>
        <ecNumber evidence="11">5.6.2.4</ecNumber>
    </alternativeName>
    <alternativeName>
        <fullName evidence="11">DNA 3'-5' helicase PriA</fullName>
    </alternativeName>
</protein>
<feature type="binding site" evidence="11">
    <location>
        <position position="417"/>
    </location>
    <ligand>
        <name>Zn(2+)</name>
        <dbReference type="ChEBI" id="CHEBI:29105"/>
        <label>1</label>
    </ligand>
</feature>
<feature type="binding site" evidence="11">
    <location>
        <position position="420"/>
    </location>
    <ligand>
        <name>Zn(2+)</name>
        <dbReference type="ChEBI" id="CHEBI:29105"/>
        <label>1</label>
    </ligand>
</feature>
<dbReference type="Proteomes" id="UP001297600">
    <property type="component" value="Unassembled WGS sequence"/>
</dbReference>
<feature type="binding site" evidence="11">
    <location>
        <position position="407"/>
    </location>
    <ligand>
        <name>Zn(2+)</name>
        <dbReference type="ChEBI" id="CHEBI:29105"/>
        <label>2</label>
    </ligand>
</feature>
<dbReference type="InterPro" id="IPR014001">
    <property type="entry name" value="Helicase_ATP-bd"/>
</dbReference>
<keyword evidence="9 11" id="KW-0238">DNA-binding</keyword>
<dbReference type="InterPro" id="IPR011545">
    <property type="entry name" value="DEAD/DEAH_box_helicase_dom"/>
</dbReference>
<comment type="caution">
    <text evidence="14">The sequence shown here is derived from an EMBL/GenBank/DDBJ whole genome shotgun (WGS) entry which is preliminary data.</text>
</comment>
<keyword evidence="8 11" id="KW-0067">ATP-binding</keyword>
<feature type="binding site" evidence="11">
    <location>
        <position position="380"/>
    </location>
    <ligand>
        <name>Zn(2+)</name>
        <dbReference type="ChEBI" id="CHEBI:29105"/>
        <label>1</label>
    </ligand>
</feature>
<dbReference type="Pfam" id="PF18074">
    <property type="entry name" value="PriA_C"/>
    <property type="match status" value="1"/>
</dbReference>
<dbReference type="InterPro" id="IPR001650">
    <property type="entry name" value="Helicase_C-like"/>
</dbReference>
<feature type="binding site" evidence="11">
    <location>
        <position position="404"/>
    </location>
    <ligand>
        <name>Zn(2+)</name>
        <dbReference type="ChEBI" id="CHEBI:29105"/>
        <label>2</label>
    </ligand>
</feature>
<feature type="binding site" evidence="11">
    <location>
        <position position="386"/>
    </location>
    <ligand>
        <name>Zn(2+)</name>
        <dbReference type="ChEBI" id="CHEBI:29105"/>
        <label>2</label>
    </ligand>
</feature>
<evidence type="ECO:0000256" key="9">
    <source>
        <dbReference type="ARBA" id="ARBA00023125"/>
    </source>
</evidence>
<evidence type="ECO:0000256" key="6">
    <source>
        <dbReference type="ARBA" id="ARBA00022806"/>
    </source>
</evidence>
<keyword evidence="1 11" id="KW-0639">Primosome</keyword>
<dbReference type="Pfam" id="PF00270">
    <property type="entry name" value="DEAD"/>
    <property type="match status" value="1"/>
</dbReference>
<comment type="subunit">
    <text evidence="11">Component of the replication restart primosome.</text>
</comment>
<proteinExistence type="inferred from homology"/>
<dbReference type="Gene3D" id="3.40.50.300">
    <property type="entry name" value="P-loop containing nucleotide triphosphate hydrolases"/>
    <property type="match status" value="2"/>
</dbReference>
<feature type="domain" description="Helicase ATP-binding" evidence="12">
    <location>
        <begin position="149"/>
        <end position="318"/>
    </location>
</feature>
<dbReference type="InterPro" id="IPR040498">
    <property type="entry name" value="PriA_CRR"/>
</dbReference>
<dbReference type="EMBL" id="JAKNCT010000002">
    <property type="protein sequence ID" value="MCG5030169.1"/>
    <property type="molecule type" value="Genomic_DNA"/>
</dbReference>
<dbReference type="PROSITE" id="PS51194">
    <property type="entry name" value="HELICASE_CTER"/>
    <property type="match status" value="1"/>
</dbReference>
<dbReference type="PANTHER" id="PTHR30580:SF0">
    <property type="entry name" value="PRIMOSOMAL PROTEIN N"/>
    <property type="match status" value="1"/>
</dbReference>
<keyword evidence="3 11" id="KW-0479">Metal-binding</keyword>
<reference evidence="14 15" key="1">
    <citation type="submission" date="2022-02" db="EMBL/GenBank/DDBJ databases">
        <title>Mesosutterella porci, a novel member of the family Sutterellaceae from pig feces.</title>
        <authorList>
            <person name="Wylensek D."/>
            <person name="Clavel T."/>
        </authorList>
    </citation>
    <scope>NUCLEOTIDE SEQUENCE [LARGE SCALE GENOMIC DNA]</scope>
    <source>
        <strain evidence="15">oilRF-744-wt-GAM-9</strain>
    </source>
</reference>